<dbReference type="RefSeq" id="WP_227082267.1">
    <property type="nucleotide sequence ID" value="NZ_JBBMEK010000551.1"/>
</dbReference>
<name>A0ABV1BAT8_9FIRM</name>
<accession>A0ABV1BAT8</accession>
<proteinExistence type="predicted"/>
<dbReference type="Proteomes" id="UP001469749">
    <property type="component" value="Unassembled WGS sequence"/>
</dbReference>
<organism evidence="1 2">
    <name type="scientific">Coprococcus intestinihominis</name>
    <dbReference type="NCBI Taxonomy" id="3133154"/>
    <lineage>
        <taxon>Bacteria</taxon>
        <taxon>Bacillati</taxon>
        <taxon>Bacillota</taxon>
        <taxon>Clostridia</taxon>
        <taxon>Lachnospirales</taxon>
        <taxon>Lachnospiraceae</taxon>
        <taxon>Coprococcus</taxon>
    </lineage>
</organism>
<comment type="caution">
    <text evidence="1">The sequence shown here is derived from an EMBL/GenBank/DDBJ whole genome shotgun (WGS) entry which is preliminary data.</text>
</comment>
<evidence type="ECO:0000313" key="2">
    <source>
        <dbReference type="Proteomes" id="UP001469749"/>
    </source>
</evidence>
<dbReference type="EMBL" id="JBBMEK010000551">
    <property type="protein sequence ID" value="MEQ2367108.1"/>
    <property type="molecule type" value="Genomic_DNA"/>
</dbReference>
<evidence type="ECO:0000313" key="1">
    <source>
        <dbReference type="EMBL" id="MEQ2367108.1"/>
    </source>
</evidence>
<protein>
    <submittedName>
        <fullName evidence="1">GNAT family acetyltransferase</fullName>
    </submittedName>
</protein>
<gene>
    <name evidence="1" type="ORF">WMO25_18840</name>
</gene>
<reference evidence="1 2" key="1">
    <citation type="submission" date="2024-03" db="EMBL/GenBank/DDBJ databases">
        <title>Human intestinal bacterial collection.</title>
        <authorList>
            <person name="Pauvert C."/>
            <person name="Hitch T.C.A."/>
            <person name="Clavel T."/>
        </authorList>
    </citation>
    <scope>NUCLEOTIDE SEQUENCE [LARGE SCALE GENOMIC DNA]</scope>
    <source>
        <strain evidence="1 2">CLA-AA-H190</strain>
    </source>
</reference>
<sequence>MSENQKDGGQMITSDDILSLNFYNYGNPFTGSYQGMRYRIIKQKEAKDEEGNILKEEGLLAVIWPEPFAYEKTQDALKTTQLFPFSEEGKAQVIEWLNASWEEGIYKNETI</sequence>
<keyword evidence="2" id="KW-1185">Reference proteome</keyword>